<sequence>MKNNLFYILSLCVLLVTTMSLNAQDLLEAVDKEYPNIPQYELSTFKGTRIAIGQSIENRKKGVLQLAALNRYWNLPNAKIQSFVADKLSARLAFEYGISDNLTIGAGWTSLEEVSDVNLKYTLLRQRKDAKKAPLSISLFQNASYRGDRSEPNSDIGFKNRLAFTSQVLIAHKFTPKFSLQVSPTFIHRSFSFNEVDPSNHFAVGFGGRYRIANHVSLTSEYYYVANPLKSRDTYGAFAIGVNWDVRFLLLQFQMTNARSMVEDGFILQTPNNFNTDDGNFVFGFNAIFTLHLIQKQL</sequence>
<feature type="chain" id="PRO_5045920865" evidence="1">
    <location>
        <begin position="24"/>
        <end position="298"/>
    </location>
</feature>
<evidence type="ECO:0000313" key="4">
    <source>
        <dbReference type="Proteomes" id="UP001176806"/>
    </source>
</evidence>
<comment type="caution">
    <text evidence="3">The sequence shown here is derived from an EMBL/GenBank/DDBJ whole genome shotgun (WGS) entry which is preliminary data.</text>
</comment>
<evidence type="ECO:0000259" key="2">
    <source>
        <dbReference type="Pfam" id="PF19089"/>
    </source>
</evidence>
<feature type="domain" description="DUF5777" evidence="2">
    <location>
        <begin position="45"/>
        <end position="289"/>
    </location>
</feature>
<dbReference type="InterPro" id="IPR045916">
    <property type="entry name" value="DUF5777"/>
</dbReference>
<evidence type="ECO:0000313" key="3">
    <source>
        <dbReference type="EMBL" id="MDO5975476.1"/>
    </source>
</evidence>
<feature type="signal peptide" evidence="1">
    <location>
        <begin position="1"/>
        <end position="23"/>
    </location>
</feature>
<evidence type="ECO:0000256" key="1">
    <source>
        <dbReference type="SAM" id="SignalP"/>
    </source>
</evidence>
<keyword evidence="1" id="KW-0732">Signal</keyword>
<dbReference type="RefSeq" id="WP_303302680.1">
    <property type="nucleotide sequence ID" value="NZ_BAABDA010000050.1"/>
</dbReference>
<reference evidence="3" key="1">
    <citation type="submission" date="2023-07" db="EMBL/GenBank/DDBJ databases">
        <title>Two novel species in the genus Flavivirga.</title>
        <authorList>
            <person name="Kwon K."/>
        </authorList>
    </citation>
    <scope>NUCLEOTIDE SEQUENCE</scope>
    <source>
        <strain evidence="3">KACC 14158</strain>
    </source>
</reference>
<dbReference type="EMBL" id="JAUOEL010000005">
    <property type="protein sequence ID" value="MDO5975476.1"/>
    <property type="molecule type" value="Genomic_DNA"/>
</dbReference>
<proteinExistence type="predicted"/>
<accession>A0ABT8WRE2</accession>
<gene>
    <name evidence="3" type="ORF">Q4Q40_14870</name>
</gene>
<name>A0ABT8WRE2_9FLAO</name>
<dbReference type="Proteomes" id="UP001176806">
    <property type="component" value="Unassembled WGS sequence"/>
</dbReference>
<organism evidence="3 4">
    <name type="scientific">Flavivirga jejuensis</name>
    <dbReference type="NCBI Taxonomy" id="870487"/>
    <lineage>
        <taxon>Bacteria</taxon>
        <taxon>Pseudomonadati</taxon>
        <taxon>Bacteroidota</taxon>
        <taxon>Flavobacteriia</taxon>
        <taxon>Flavobacteriales</taxon>
        <taxon>Flavobacteriaceae</taxon>
        <taxon>Flavivirga</taxon>
    </lineage>
</organism>
<keyword evidence="4" id="KW-1185">Reference proteome</keyword>
<protein>
    <submittedName>
        <fullName evidence="3">DUF5777 family beta-barrel protein</fullName>
    </submittedName>
</protein>
<dbReference type="Pfam" id="PF19089">
    <property type="entry name" value="DUF5777"/>
    <property type="match status" value="1"/>
</dbReference>